<evidence type="ECO:0000313" key="1">
    <source>
        <dbReference type="EMBL" id="DAD84528.1"/>
    </source>
</evidence>
<dbReference type="EMBL" id="BK014961">
    <property type="protein sequence ID" value="DAD84528.1"/>
    <property type="molecule type" value="Genomic_DNA"/>
</dbReference>
<name>A0A8S5MQV8_9CAUD</name>
<sequence length="54" mass="6305">MKSQVVAIRGRSDGEWHTSKHYQKLEYRGCHCSSLTSVAKDNMIMELYERNKTT</sequence>
<proteinExistence type="predicted"/>
<protein>
    <submittedName>
        <fullName evidence="1">Uncharacterized protein</fullName>
    </submittedName>
</protein>
<reference evidence="1" key="1">
    <citation type="journal article" date="2021" name="Proc. Natl. Acad. Sci. U.S.A.">
        <title>A Catalog of Tens of Thousands of Viruses from Human Metagenomes Reveals Hidden Associations with Chronic Diseases.</title>
        <authorList>
            <person name="Tisza M.J."/>
            <person name="Buck C.B."/>
        </authorList>
    </citation>
    <scope>NUCLEOTIDE SEQUENCE</scope>
    <source>
        <strain evidence="1">CtA4S13</strain>
    </source>
</reference>
<organism evidence="1">
    <name type="scientific">Siphoviridae sp. ctA4S13</name>
    <dbReference type="NCBI Taxonomy" id="2826179"/>
    <lineage>
        <taxon>Viruses</taxon>
        <taxon>Duplodnaviria</taxon>
        <taxon>Heunggongvirae</taxon>
        <taxon>Uroviricota</taxon>
        <taxon>Caudoviricetes</taxon>
    </lineage>
</organism>
<accession>A0A8S5MQV8</accession>